<evidence type="ECO:0000313" key="2">
    <source>
        <dbReference type="EMBL" id="CAB4014993.1"/>
    </source>
</evidence>
<reference evidence="2" key="1">
    <citation type="submission" date="2020-04" db="EMBL/GenBank/DDBJ databases">
        <authorList>
            <person name="Alioto T."/>
            <person name="Alioto T."/>
            <person name="Gomez Garrido J."/>
        </authorList>
    </citation>
    <scope>NUCLEOTIDE SEQUENCE</scope>
    <source>
        <strain evidence="2">A484AB</strain>
    </source>
</reference>
<protein>
    <recommendedName>
        <fullName evidence="1">Regulator of MON1-CCZ1 complex N-terminal domain-containing protein</fullName>
    </recommendedName>
</protein>
<name>A0A6S7ID93_PARCT</name>
<dbReference type="AlphaFoldDB" id="A0A6S7ID93"/>
<feature type="non-terminal residue" evidence="2">
    <location>
        <position position="1"/>
    </location>
</feature>
<feature type="domain" description="Regulator of MON1-CCZ1 complex N-terminal" evidence="1">
    <location>
        <begin position="31"/>
        <end position="93"/>
    </location>
</feature>
<dbReference type="PANTHER" id="PTHR12897:SF4">
    <property type="entry name" value="REGULATOR OF MON1-CCZ1 COMPLEX"/>
    <property type="match status" value="1"/>
</dbReference>
<dbReference type="GO" id="GO:0031902">
    <property type="term" value="C:late endosome membrane"/>
    <property type="evidence" value="ECO:0007669"/>
    <property type="project" value="TreeGrafter"/>
</dbReference>
<dbReference type="Proteomes" id="UP001152795">
    <property type="component" value="Unassembled WGS sequence"/>
</dbReference>
<dbReference type="GO" id="GO:0035658">
    <property type="term" value="C:Mon1-Ccz1 complex"/>
    <property type="evidence" value="ECO:0007669"/>
    <property type="project" value="InterPro"/>
</dbReference>
<dbReference type="PANTHER" id="PTHR12897">
    <property type="entry name" value="COLON CANCER-ASSOCIATED PROTEIN MIC1"/>
    <property type="match status" value="1"/>
</dbReference>
<dbReference type="Pfam" id="PF21029">
    <property type="entry name" value="RMC1_N"/>
    <property type="match status" value="1"/>
</dbReference>
<accession>A0A6S7ID93</accession>
<dbReference type="InterPro" id="IPR040371">
    <property type="entry name" value="RMC1"/>
</dbReference>
<evidence type="ECO:0000313" key="3">
    <source>
        <dbReference type="Proteomes" id="UP001152795"/>
    </source>
</evidence>
<gene>
    <name evidence="2" type="ORF">PACLA_8A088340</name>
</gene>
<evidence type="ECO:0000259" key="1">
    <source>
        <dbReference type="Pfam" id="PF21029"/>
    </source>
</evidence>
<dbReference type="GO" id="GO:0010506">
    <property type="term" value="P:regulation of autophagy"/>
    <property type="evidence" value="ECO:0007669"/>
    <property type="project" value="InterPro"/>
</dbReference>
<organism evidence="2 3">
    <name type="scientific">Paramuricea clavata</name>
    <name type="common">Red gorgonian</name>
    <name type="synonym">Violescent sea-whip</name>
    <dbReference type="NCBI Taxonomy" id="317549"/>
    <lineage>
        <taxon>Eukaryota</taxon>
        <taxon>Metazoa</taxon>
        <taxon>Cnidaria</taxon>
        <taxon>Anthozoa</taxon>
        <taxon>Octocorallia</taxon>
        <taxon>Malacalcyonacea</taxon>
        <taxon>Plexauridae</taxon>
        <taxon>Paramuricea</taxon>
    </lineage>
</organism>
<dbReference type="InterPro" id="IPR049040">
    <property type="entry name" value="RMC1_N"/>
</dbReference>
<proteinExistence type="predicted"/>
<comment type="caution">
    <text evidence="2">The sequence shown here is derived from an EMBL/GenBank/DDBJ whole genome shotgun (WGS) entry which is preliminary data.</text>
</comment>
<keyword evidence="3" id="KW-1185">Reference proteome</keyword>
<dbReference type="EMBL" id="CACRXK020008533">
    <property type="protein sequence ID" value="CAB4014993.1"/>
    <property type="molecule type" value="Genomic_DNA"/>
</dbReference>
<dbReference type="GO" id="GO:0005765">
    <property type="term" value="C:lysosomal membrane"/>
    <property type="evidence" value="ECO:0007669"/>
    <property type="project" value="TreeGrafter"/>
</dbReference>
<dbReference type="OrthoDB" id="26384at2759"/>
<sequence length="93" mass="10360">MAASSGVESLSYVCLSNKPLRFDPVSRENSVFFDEANKQVFSVRQVGQYTRVVVRGPDKKVSRFDIPEKGHVASIKFSLDQKILAVQRTAKAV</sequence>